<protein>
    <submittedName>
        <fullName evidence="1">Uncharacterized protein</fullName>
    </submittedName>
</protein>
<organism evidence="1">
    <name type="scientific">Anopheles coluzzii</name>
    <name type="common">African malaria mosquito</name>
    <dbReference type="NCBI Taxonomy" id="1518534"/>
    <lineage>
        <taxon>Eukaryota</taxon>
        <taxon>Metazoa</taxon>
        <taxon>Ecdysozoa</taxon>
        <taxon>Arthropoda</taxon>
        <taxon>Hexapoda</taxon>
        <taxon>Insecta</taxon>
        <taxon>Pterygota</taxon>
        <taxon>Neoptera</taxon>
        <taxon>Endopterygota</taxon>
        <taxon>Diptera</taxon>
        <taxon>Nematocera</taxon>
        <taxon>Culicoidea</taxon>
        <taxon>Culicidae</taxon>
        <taxon>Anophelinae</taxon>
        <taxon>Anopheles</taxon>
    </lineage>
</organism>
<reference evidence="1" key="1">
    <citation type="submission" date="2022-08" db="UniProtKB">
        <authorList>
            <consortium name="EnsemblMetazoa"/>
        </authorList>
    </citation>
    <scope>IDENTIFICATION</scope>
</reference>
<dbReference type="EnsemblMetazoa" id="ACOM024046-RA">
    <property type="protein sequence ID" value="ACOM024046-PA.1"/>
    <property type="gene ID" value="ACOM024046"/>
</dbReference>
<dbReference type="Proteomes" id="UP000075882">
    <property type="component" value="Unassembled WGS sequence"/>
</dbReference>
<dbReference type="AlphaFoldDB" id="A0A8W7P193"/>
<name>A0A8W7P193_ANOCL</name>
<evidence type="ECO:0000313" key="1">
    <source>
        <dbReference type="EnsemblMetazoa" id="ACOM024046-PA.1"/>
    </source>
</evidence>
<proteinExistence type="predicted"/>
<accession>A0A8W7P193</accession>
<sequence>MSRTSDNTLPIVSPTILSSLIIMSQTPNGFQIQRRYDRTACNRQTSNSLTLFQTNSEHTEPAVECRVRVKLDRPPVLKIKHPPLPRTARSEPVIRCACDLHVHRITP</sequence>